<keyword evidence="2" id="KW-1185">Reference proteome</keyword>
<name>A0AAD4D7G2_9FUNG</name>
<dbReference type="Proteomes" id="UP001194580">
    <property type="component" value="Unassembled WGS sequence"/>
</dbReference>
<dbReference type="AlphaFoldDB" id="A0AAD4D7G2"/>
<protein>
    <submittedName>
        <fullName evidence="1">Uncharacterized protein</fullName>
    </submittedName>
</protein>
<evidence type="ECO:0000313" key="1">
    <source>
        <dbReference type="EMBL" id="KAG0271207.1"/>
    </source>
</evidence>
<organism evidence="1 2">
    <name type="scientific">Linnemannia exigua</name>
    <dbReference type="NCBI Taxonomy" id="604196"/>
    <lineage>
        <taxon>Eukaryota</taxon>
        <taxon>Fungi</taxon>
        <taxon>Fungi incertae sedis</taxon>
        <taxon>Mucoromycota</taxon>
        <taxon>Mortierellomycotina</taxon>
        <taxon>Mortierellomycetes</taxon>
        <taxon>Mortierellales</taxon>
        <taxon>Mortierellaceae</taxon>
        <taxon>Linnemannia</taxon>
    </lineage>
</organism>
<accession>A0AAD4D7G2</accession>
<sequence length="181" mass="20755">MYEGQLPRRLCHNCRIDHFGRNPEPIPEEHTERDVQLRDVQYHLVPRITMNEAKAQYGLMSRDMSQIPKMRIPHLWNLGVPYVSLMREIGVLQEARIKFGGDAGLAQHRHIAGLTVPEAGERVKRDVLRSVFCGDSDQGDSDTSTYGRWFPGRDLAFVQEYLTDTGNSLNAYDLRAMHTHP</sequence>
<reference evidence="1" key="1">
    <citation type="journal article" date="2020" name="Fungal Divers.">
        <title>Resolving the Mortierellaceae phylogeny through synthesis of multi-gene phylogenetics and phylogenomics.</title>
        <authorList>
            <person name="Vandepol N."/>
            <person name="Liber J."/>
            <person name="Desiro A."/>
            <person name="Na H."/>
            <person name="Kennedy M."/>
            <person name="Barry K."/>
            <person name="Grigoriev I.V."/>
            <person name="Miller A.N."/>
            <person name="O'Donnell K."/>
            <person name="Stajich J.E."/>
            <person name="Bonito G."/>
        </authorList>
    </citation>
    <scope>NUCLEOTIDE SEQUENCE</scope>
    <source>
        <strain evidence="1">NRRL 28262</strain>
    </source>
</reference>
<gene>
    <name evidence="1" type="ORF">BGZ95_000990</name>
</gene>
<dbReference type="EMBL" id="JAAAIL010001199">
    <property type="protein sequence ID" value="KAG0271207.1"/>
    <property type="molecule type" value="Genomic_DNA"/>
</dbReference>
<evidence type="ECO:0000313" key="2">
    <source>
        <dbReference type="Proteomes" id="UP001194580"/>
    </source>
</evidence>
<proteinExistence type="predicted"/>
<comment type="caution">
    <text evidence="1">The sequence shown here is derived from an EMBL/GenBank/DDBJ whole genome shotgun (WGS) entry which is preliminary data.</text>
</comment>